<comment type="caution">
    <text evidence="2">The sequence shown here is derived from an EMBL/GenBank/DDBJ whole genome shotgun (WGS) entry which is preliminary data.</text>
</comment>
<dbReference type="Pfam" id="PF19516">
    <property type="entry name" value="DUF6049"/>
    <property type="match status" value="1"/>
</dbReference>
<gene>
    <name evidence="2" type="ORF">FB473_003374</name>
</gene>
<sequence>MDRTGMHATRRRGRPLARRARRPLLAGLVMALLCLVIPYGTPAASADESTYLRVELTSVTPTVLTSSGDLVVEGRITNTSGAPITGAEVRLWRDATPIDDEASLDRALSDTQPLGATMESDGARVLVADGGTLADGESADFTVQASLDPNADESLWLTPSGAAYQVGVEVFGTASVGGYQLLGRSAALMAYPDDTTVSVSTVVVLASRPTLLPLDSTGSEPATFVDASLLGELANRLSDLMRLAEQPGVTTVIDPALFDEVTALAAGFRVQLPDGTLRDGTPQESALAAAWLARLQALQDDGTLYRGLYGSPDVTAAVSAGRTDVLLRAAAALTADHPLAGLPLVVVPTDYEVDTATLDALKQLDPTLVLAGNATGDDGVLHTRDGLRVVSVAADIADGGPGDDATTPAQVRGRLLAQQLVTAKEGSVAVSVVTTSAQAALEAETVSWRNRVGLAELTGSDAVTTDLELEPVSTVPETGTLASRTDAVAEAVAAWGELRADDDSEHRLNVMTATAWSGVFGRDEDAQVAWLDRMAGPTTVLRSDAIQVHVSDWVTTSEDDNQLPVTVINTTDEPVTVKVHFESENPLRISVADSDLVEVEPGESATVRVSPRTSGNGKVAITAQLVTEGGHPVGSQAAFVITGTEAGRVAWLIIVGSGAVLLIATALRIRQVRRERRQA</sequence>
<dbReference type="EMBL" id="JAAMOZ010000004">
    <property type="protein sequence ID" value="NIH58677.1"/>
    <property type="molecule type" value="Genomic_DNA"/>
</dbReference>
<dbReference type="RefSeq" id="WP_167171578.1">
    <property type="nucleotide sequence ID" value="NZ_BAAAOO010000006.1"/>
</dbReference>
<keyword evidence="1" id="KW-1133">Transmembrane helix</keyword>
<keyword evidence="1" id="KW-0472">Membrane</keyword>
<feature type="transmembrane region" description="Helical" evidence="1">
    <location>
        <begin position="649"/>
        <end position="669"/>
    </location>
</feature>
<dbReference type="InterPro" id="IPR046112">
    <property type="entry name" value="DUF6049"/>
</dbReference>
<protein>
    <recommendedName>
        <fullName evidence="4">Glycoprotein</fullName>
    </recommendedName>
</protein>
<proteinExistence type="predicted"/>
<keyword evidence="3" id="KW-1185">Reference proteome</keyword>
<evidence type="ECO:0000256" key="1">
    <source>
        <dbReference type="SAM" id="Phobius"/>
    </source>
</evidence>
<reference evidence="2 3" key="1">
    <citation type="submission" date="2020-02" db="EMBL/GenBank/DDBJ databases">
        <title>Sequencing the genomes of 1000 actinobacteria strains.</title>
        <authorList>
            <person name="Klenk H.-P."/>
        </authorList>
    </citation>
    <scope>NUCLEOTIDE SEQUENCE [LARGE SCALE GENOMIC DNA]</scope>
    <source>
        <strain evidence="2 3">DSM 19609</strain>
    </source>
</reference>
<keyword evidence="1" id="KW-0812">Transmembrane</keyword>
<evidence type="ECO:0008006" key="4">
    <source>
        <dbReference type="Google" id="ProtNLM"/>
    </source>
</evidence>
<organism evidence="2 3">
    <name type="scientific">Brooklawnia cerclae</name>
    <dbReference type="NCBI Taxonomy" id="349934"/>
    <lineage>
        <taxon>Bacteria</taxon>
        <taxon>Bacillati</taxon>
        <taxon>Actinomycetota</taxon>
        <taxon>Actinomycetes</taxon>
        <taxon>Propionibacteriales</taxon>
        <taxon>Propionibacteriaceae</taxon>
        <taxon>Brooklawnia</taxon>
    </lineage>
</organism>
<evidence type="ECO:0000313" key="2">
    <source>
        <dbReference type="EMBL" id="NIH58677.1"/>
    </source>
</evidence>
<accession>A0ABX0SJU9</accession>
<name>A0ABX0SJU9_9ACTN</name>
<evidence type="ECO:0000313" key="3">
    <source>
        <dbReference type="Proteomes" id="UP000749311"/>
    </source>
</evidence>
<dbReference type="Proteomes" id="UP000749311">
    <property type="component" value="Unassembled WGS sequence"/>
</dbReference>